<keyword evidence="2" id="KW-1185">Reference proteome</keyword>
<evidence type="ECO:0000313" key="2">
    <source>
        <dbReference type="Proteomes" id="UP000242687"/>
    </source>
</evidence>
<sequence>MGINYDLHLWLYDPDYIRSEIICYKTDSPGETIRPDSEIVAIKPFPYNKFGDINYNLHQFDWSIAEDKVVCYDYEFEYADFTVDDLLKDGYELQLNQEGAKMYVKHFGDIWIGRKKHELET</sequence>
<name>A0A2H9VS34_9SPHI</name>
<dbReference type="RefSeq" id="WP_100339883.1">
    <property type="nucleotide sequence ID" value="NZ_PGFJ01000001.1"/>
</dbReference>
<dbReference type="EMBL" id="PGFJ01000001">
    <property type="protein sequence ID" value="PJJ83637.1"/>
    <property type="molecule type" value="Genomic_DNA"/>
</dbReference>
<proteinExistence type="predicted"/>
<organism evidence="1 2">
    <name type="scientific">Mucilaginibacter auburnensis</name>
    <dbReference type="NCBI Taxonomy" id="1457233"/>
    <lineage>
        <taxon>Bacteria</taxon>
        <taxon>Pseudomonadati</taxon>
        <taxon>Bacteroidota</taxon>
        <taxon>Sphingobacteriia</taxon>
        <taxon>Sphingobacteriales</taxon>
        <taxon>Sphingobacteriaceae</taxon>
        <taxon>Mucilaginibacter</taxon>
    </lineage>
</organism>
<dbReference type="AlphaFoldDB" id="A0A2H9VS34"/>
<dbReference type="OrthoDB" id="6656969at2"/>
<accession>A0A2H9VS34</accession>
<reference evidence="1 2" key="1">
    <citation type="submission" date="2017-11" db="EMBL/GenBank/DDBJ databases">
        <title>Genomic Encyclopedia of Archaeal and Bacterial Type Strains, Phase II (KMG-II): From Individual Species to Whole Genera.</title>
        <authorList>
            <person name="Goeker M."/>
        </authorList>
    </citation>
    <scope>NUCLEOTIDE SEQUENCE [LARGE SCALE GENOMIC DNA]</scope>
    <source>
        <strain evidence="1 2">DSM 28175</strain>
    </source>
</reference>
<gene>
    <name evidence="1" type="ORF">CLV57_0623</name>
</gene>
<evidence type="ECO:0000313" key="1">
    <source>
        <dbReference type="EMBL" id="PJJ83637.1"/>
    </source>
</evidence>
<comment type="caution">
    <text evidence="1">The sequence shown here is derived from an EMBL/GenBank/DDBJ whole genome shotgun (WGS) entry which is preliminary data.</text>
</comment>
<protein>
    <submittedName>
        <fullName evidence="1">Uncharacterized protein</fullName>
    </submittedName>
</protein>
<dbReference type="Proteomes" id="UP000242687">
    <property type="component" value="Unassembled WGS sequence"/>
</dbReference>